<dbReference type="PANTHER" id="PTHR33406:SF12">
    <property type="entry name" value="BLR2997 PROTEIN"/>
    <property type="match status" value="1"/>
</dbReference>
<comment type="subcellular location">
    <subcellularLocation>
        <location evidence="1">Cell membrane</location>
        <topology evidence="1">Multi-pass membrane protein</topology>
    </subcellularLocation>
</comment>
<feature type="transmembrane region" description="Helical" evidence="7">
    <location>
        <begin position="675"/>
        <end position="693"/>
    </location>
</feature>
<dbReference type="InterPro" id="IPR050545">
    <property type="entry name" value="Mycobact_MmpL"/>
</dbReference>
<feature type="domain" description="SSD" evidence="8">
    <location>
        <begin position="647"/>
        <end position="773"/>
    </location>
</feature>
<keyword evidence="5 7" id="KW-0472">Membrane</keyword>
<keyword evidence="10" id="KW-1185">Reference proteome</keyword>
<gene>
    <name evidence="9" type="ORF">PZE19_00175</name>
</gene>
<evidence type="ECO:0000256" key="7">
    <source>
        <dbReference type="SAM" id="Phobius"/>
    </source>
</evidence>
<name>A0ABT6F3W8_9BACT</name>
<organism evidence="9 10">
    <name type="scientific">Paludisphaera mucosa</name>
    <dbReference type="NCBI Taxonomy" id="3030827"/>
    <lineage>
        <taxon>Bacteria</taxon>
        <taxon>Pseudomonadati</taxon>
        <taxon>Planctomycetota</taxon>
        <taxon>Planctomycetia</taxon>
        <taxon>Isosphaerales</taxon>
        <taxon>Isosphaeraceae</taxon>
        <taxon>Paludisphaera</taxon>
    </lineage>
</organism>
<feature type="transmembrane region" description="Helical" evidence="7">
    <location>
        <begin position="338"/>
        <end position="357"/>
    </location>
</feature>
<evidence type="ECO:0000313" key="10">
    <source>
        <dbReference type="Proteomes" id="UP001216907"/>
    </source>
</evidence>
<feature type="transmembrane region" description="Helical" evidence="7">
    <location>
        <begin position="649"/>
        <end position="669"/>
    </location>
</feature>
<comment type="caution">
    <text evidence="9">The sequence shown here is derived from an EMBL/GenBank/DDBJ whole genome shotgun (WGS) entry which is preliminary data.</text>
</comment>
<dbReference type="InterPro" id="IPR004869">
    <property type="entry name" value="MMPL_dom"/>
</dbReference>
<dbReference type="EMBL" id="JARRAG010000001">
    <property type="protein sequence ID" value="MDG3002192.1"/>
    <property type="molecule type" value="Genomic_DNA"/>
</dbReference>
<dbReference type="Gene3D" id="1.20.1640.10">
    <property type="entry name" value="Multidrug efflux transporter AcrB transmembrane domain"/>
    <property type="match status" value="2"/>
</dbReference>
<keyword evidence="2" id="KW-1003">Cell membrane</keyword>
<dbReference type="SUPFAM" id="SSF82866">
    <property type="entry name" value="Multidrug efflux transporter AcrB transmembrane domain"/>
    <property type="match status" value="2"/>
</dbReference>
<dbReference type="RefSeq" id="WP_277858559.1">
    <property type="nucleotide sequence ID" value="NZ_JARRAG010000001.1"/>
</dbReference>
<sequence>MIEILLRSRYVVGSIVLALLAYLVVFGERVGYEQSIGSFFAEDDPAMRVYQDAAATFGDDNFVFLVYDDPEVVSAAGVDRAAELAAAVSPAAIPGVVRVESIDAMPLVWALDDALLTLDKLPNFARKPAMDAARRAVKNIDLKTNSMTVGGAVRGADAARRAAIQERLVKNALFVGTLIDPTATTTAVVARLRKTNEHDVVATVRQLREKADAFAARHGLARPAVVGPPVLLADGFASIEIDGRRLAAVGMILIALVTLSAVRSVWWAIVPIVAGWTVWLATEALLHALGIRLSLSGGPLVAQIIVLTMPAASHLAIHFRDDRRKMAPRPAARTTLRAVLTPILWTAATGAIGYLALVTSDVMPIRQFGAILGSCTLIAAVLVMALAPVAMLPPFPMEIPVRQGSKSRVSAAMNRLTLLVHRQPTIVVATVAAVTLPLAVGMFRLTYETNYINLFKPATRVVRDYKRVESKLGGIGLVEIVAPVGSTLDFDAVAKLERVGGVIRGLTPEDPRAVAQVLSLATVLDPDGRIAALAPDARARVLADKLDLIAASPQASLLRNFWNPEAKQTRILVRLLEQQPAATKASIFRRAEDAARAEFGPDAYLTGLSYLMTKTTEGVVATQWSTFAWSAFGILAMLTLAFRSPALAALALLPTLLSVAFVLGLMGWLSIKLDIATALVASVALGLSVDDTFHCLIQYHRLRKTRGFRRSLFASYAVSGPGVLLSSLAVAVGFLALRTSEFEPFVNFGTMVAVATGGSTLGNLLLLPACLTLGERRRRRPPALVATTPAPAAPAPASDVAASAAAPSADPRPSGNLG</sequence>
<feature type="transmembrane region" description="Helical" evidence="7">
    <location>
        <begin position="6"/>
        <end position="26"/>
    </location>
</feature>
<proteinExistence type="predicted"/>
<feature type="transmembrane region" description="Helical" evidence="7">
    <location>
        <begin position="748"/>
        <end position="771"/>
    </location>
</feature>
<evidence type="ECO:0000256" key="2">
    <source>
        <dbReference type="ARBA" id="ARBA00022475"/>
    </source>
</evidence>
<dbReference type="Proteomes" id="UP001216907">
    <property type="component" value="Unassembled WGS sequence"/>
</dbReference>
<reference evidence="9 10" key="1">
    <citation type="submission" date="2023-03" db="EMBL/GenBank/DDBJ databases">
        <title>Paludisphaera mucosa sp. nov. a novel planctomycete from northern fen.</title>
        <authorList>
            <person name="Ivanova A."/>
        </authorList>
    </citation>
    <scope>NUCLEOTIDE SEQUENCE [LARGE SCALE GENOMIC DNA]</scope>
    <source>
        <strain evidence="9 10">Pla2</strain>
    </source>
</reference>
<keyword evidence="3 7" id="KW-0812">Transmembrane</keyword>
<feature type="region of interest" description="Disordered" evidence="6">
    <location>
        <begin position="783"/>
        <end position="818"/>
    </location>
</feature>
<evidence type="ECO:0000256" key="4">
    <source>
        <dbReference type="ARBA" id="ARBA00022989"/>
    </source>
</evidence>
<dbReference type="PANTHER" id="PTHR33406">
    <property type="entry name" value="MEMBRANE PROTEIN MJ1562-RELATED"/>
    <property type="match status" value="1"/>
</dbReference>
<dbReference type="PROSITE" id="PS50156">
    <property type="entry name" value="SSD"/>
    <property type="match status" value="1"/>
</dbReference>
<evidence type="ECO:0000256" key="5">
    <source>
        <dbReference type="ARBA" id="ARBA00023136"/>
    </source>
</evidence>
<accession>A0ABT6F3W8</accession>
<feature type="transmembrane region" description="Helical" evidence="7">
    <location>
        <begin position="713"/>
        <end position="736"/>
    </location>
</feature>
<evidence type="ECO:0000256" key="1">
    <source>
        <dbReference type="ARBA" id="ARBA00004651"/>
    </source>
</evidence>
<dbReference type="InterPro" id="IPR000731">
    <property type="entry name" value="SSD"/>
</dbReference>
<feature type="transmembrane region" description="Helical" evidence="7">
    <location>
        <begin position="624"/>
        <end position="642"/>
    </location>
</feature>
<feature type="transmembrane region" description="Helical" evidence="7">
    <location>
        <begin position="425"/>
        <end position="447"/>
    </location>
</feature>
<keyword evidence="4 7" id="KW-1133">Transmembrane helix</keyword>
<evidence type="ECO:0000259" key="8">
    <source>
        <dbReference type="PROSITE" id="PS50156"/>
    </source>
</evidence>
<protein>
    <submittedName>
        <fullName evidence="9">MMPL family transporter</fullName>
    </submittedName>
</protein>
<feature type="transmembrane region" description="Helical" evidence="7">
    <location>
        <begin position="246"/>
        <end position="279"/>
    </location>
</feature>
<feature type="transmembrane region" description="Helical" evidence="7">
    <location>
        <begin position="369"/>
        <end position="392"/>
    </location>
</feature>
<dbReference type="Pfam" id="PF03176">
    <property type="entry name" value="MMPL"/>
    <property type="match status" value="2"/>
</dbReference>
<evidence type="ECO:0000256" key="3">
    <source>
        <dbReference type="ARBA" id="ARBA00022692"/>
    </source>
</evidence>
<evidence type="ECO:0000313" key="9">
    <source>
        <dbReference type="EMBL" id="MDG3002192.1"/>
    </source>
</evidence>
<feature type="transmembrane region" description="Helical" evidence="7">
    <location>
        <begin position="299"/>
        <end position="317"/>
    </location>
</feature>
<evidence type="ECO:0000256" key="6">
    <source>
        <dbReference type="SAM" id="MobiDB-lite"/>
    </source>
</evidence>